<feature type="domain" description="CCHC-type" evidence="6">
    <location>
        <begin position="195"/>
        <end position="208"/>
    </location>
</feature>
<dbReference type="SMART" id="SM00343">
    <property type="entry name" value="ZnF_C2HC"/>
    <property type="match status" value="1"/>
</dbReference>
<evidence type="ECO:0000259" key="7">
    <source>
        <dbReference type="PROSITE" id="PS50994"/>
    </source>
</evidence>
<dbReference type="SUPFAM" id="SSF56672">
    <property type="entry name" value="DNA/RNA polymerases"/>
    <property type="match status" value="1"/>
</dbReference>
<proteinExistence type="predicted"/>
<dbReference type="InterPro" id="IPR054722">
    <property type="entry name" value="PolX-like_BBD"/>
</dbReference>
<dbReference type="Gene3D" id="4.10.60.10">
    <property type="entry name" value="Zinc finger, CCHC-type"/>
    <property type="match status" value="1"/>
</dbReference>
<dbReference type="PROSITE" id="PS50994">
    <property type="entry name" value="INTEGRASE"/>
    <property type="match status" value="1"/>
</dbReference>
<dbReference type="GO" id="GO:0006508">
    <property type="term" value="P:proteolysis"/>
    <property type="evidence" value="ECO:0007669"/>
    <property type="project" value="UniProtKB-KW"/>
</dbReference>
<dbReference type="Pfam" id="PF22936">
    <property type="entry name" value="Pol_BBD"/>
    <property type="match status" value="1"/>
</dbReference>
<keyword evidence="3" id="KW-0238">DNA-binding</keyword>
<keyword evidence="2" id="KW-0378">Hydrolase</keyword>
<dbReference type="InterPro" id="IPR043502">
    <property type="entry name" value="DNA/RNA_pol_sf"/>
</dbReference>
<dbReference type="Gene3D" id="3.30.420.10">
    <property type="entry name" value="Ribonuclease H-like superfamily/Ribonuclease H"/>
    <property type="match status" value="2"/>
</dbReference>
<dbReference type="CDD" id="cd00303">
    <property type="entry name" value="retropepsin_like"/>
    <property type="match status" value="1"/>
</dbReference>
<dbReference type="Gene3D" id="3.30.70.270">
    <property type="match status" value="1"/>
</dbReference>
<dbReference type="Pfam" id="PF24626">
    <property type="entry name" value="SH3_Tf2-1"/>
    <property type="match status" value="1"/>
</dbReference>
<dbReference type="CDD" id="cd09272">
    <property type="entry name" value="RNase_HI_RT_Ty1"/>
    <property type="match status" value="1"/>
</dbReference>
<dbReference type="InterPro" id="IPR036875">
    <property type="entry name" value="Znf_CCHC_sf"/>
</dbReference>
<dbReference type="GO" id="GO:0003677">
    <property type="term" value="F:DNA binding"/>
    <property type="evidence" value="ECO:0007669"/>
    <property type="project" value="UniProtKB-KW"/>
</dbReference>
<feature type="region of interest" description="Disordered" evidence="5">
    <location>
        <begin position="158"/>
        <end position="185"/>
    </location>
</feature>
<dbReference type="InterPro" id="IPR000477">
    <property type="entry name" value="RT_dom"/>
</dbReference>
<dbReference type="Pfam" id="PF00098">
    <property type="entry name" value="zf-CCHC"/>
    <property type="match status" value="1"/>
</dbReference>
<dbReference type="Pfam" id="PF17921">
    <property type="entry name" value="Integrase_H2C2"/>
    <property type="match status" value="1"/>
</dbReference>
<reference evidence="8" key="1">
    <citation type="journal article" date="2019" name="Sci. Rep.">
        <title>Draft genome of Tanacetum cinerariifolium, the natural source of mosquito coil.</title>
        <authorList>
            <person name="Yamashiro T."/>
            <person name="Shiraishi A."/>
            <person name="Satake H."/>
            <person name="Nakayama K."/>
        </authorList>
    </citation>
    <scope>NUCLEOTIDE SEQUENCE</scope>
</reference>
<protein>
    <recommendedName>
        <fullName evidence="9">CCHC-type domain-containing protein</fullName>
    </recommendedName>
</protein>
<dbReference type="CDD" id="cd09274">
    <property type="entry name" value="RNase_HI_RT_Ty3"/>
    <property type="match status" value="1"/>
</dbReference>
<dbReference type="Pfam" id="PF07727">
    <property type="entry name" value="RVT_2"/>
    <property type="match status" value="1"/>
</dbReference>
<dbReference type="PANTHER" id="PTHR35046">
    <property type="entry name" value="ZINC KNUCKLE (CCHC-TYPE) FAMILY PROTEIN"/>
    <property type="match status" value="1"/>
</dbReference>
<dbReference type="InterPro" id="IPR013103">
    <property type="entry name" value="RVT_2"/>
</dbReference>
<sequence>MALTVKTRCFALSLPDSLAEEAETEPSVWDDEPLDVNPFGKKIGKVHPDDFIDWLNTVKRVFDVRDIPDKLKVKLVAIKIRQHASLWWDHAKFLLENHRQEDFIDYHNMSQHNMIVEEVINVFDKLRIRYDVVEEEEHVVAWFWGVLKPEIANISFHPPTRTAPPMTSKTAPKATTPTTSAAGNTRERVDNAPCCYKCGRLGHFARDCLNLKTLAFVPDDAGQIYDTDAEPKVDEPGDELVYPDRGDALVIQRVSNVAVSKFVDDNSWLHNNIFSYKCTSKGNFFDMIIDEGSCENVVSTYMVDKLGMKTKDHPEPYQLTWLKKGNTVKVSKRCLVQFSIGKSYKDKVWCEVIQMDAAHTLLGRPWQFDRKTKHDGFQNTYNFKKDGVNINLVPFDSRQTQAEGSNLFMKKTGFEELMKTSPYVFTLVVVEENEIISFAIPNRPAYQMNTKEFAELQRQVTELLEKGAVNKITIKYRFPIPRLVDLLDQLHGPTIFSKIDSRSRYHQIRMRPGDEWKTTFKTYDELYEWMVMPFILSNAPSTFMRLMNQGGRFTWTSEAATDFDILKAKVTEAPVLALPNFDDVFQVECDASGVGIGGVLSQNQRPIAFFSEKLNDARRKYSTYDKEFYAIVRSLDTWRHYLLSNEFFSKLDGYLFKGAQLCIPLCFLHEAIILEGHAGGLAVHFGRDKTLALLHEQFYQPKMERDVNRLLERCRTCHIAKIHSSNAGLYTPLSIPVAPWEDVSLDFVLGLPRTQRAKDSVMSLRNLLRSLIGDNATQWDLILPQAEFAYNGSVNHTTGKSPFEVVYGRNPIAPLDLVPVPEVWRFSEEGLASLSRLKSCIGRFGDLKSRGDGPFRVFKKINDNAYKIELPGHYNVSATFNVTDWRHTKGIVMMSQTRGRVFFKKGRMMQIRECKIRGISKVRIQLRDGLSFVLHNVRYIPELKRNLISLGTLEKEGFTVNLQSGKVKVINGFRVFLSGIRRDNYVYSLDGNAMAGAGKAGAVWQEKLDFCENCVMGKSHRVSFGVERMTGRTVKKLRTDNGLEFCNLEFKQLCNESEIGRHLAETEMPQQNGVAERINITLMDKTPMDMWSGHPSDYGTLSISDCVAYPHDKQGKLKPRAIKCVLLGYPKGEKGYRLYRLDDKSPKIVTSMNVVFNESVMYKDTLKDSGACADKSVEELQVEVELQRSSSWAKAGELQMAVQDKRRDCRSYAPGEYIYLLLYVDDMLIACKSKAEIGSTKSFLKKEFNMKELGEAKKIVGMKIVRDRSRKILRVSQSGSVCKCGKELNVLDGVHETRHNVCGTANVRLVYGTNRGNHVDVTIFVDSDYAKDPDKEVEYMALTEAVKEAIWLKGLLEELGVKLNTVEVNCDNQGEIHLSRNHVFHERTKHINVRYHFIREVLEVKTVKVLKVDTEHNAADALTKVVPGLKLQHCLVLLNVGVG</sequence>
<dbReference type="InterPro" id="IPR057670">
    <property type="entry name" value="SH3_retrovirus"/>
</dbReference>
<keyword evidence="4" id="KW-0862">Zinc</keyword>
<dbReference type="SUPFAM" id="SSF57756">
    <property type="entry name" value="Retrovirus zinc finger-like domains"/>
    <property type="match status" value="1"/>
</dbReference>
<evidence type="ECO:0000259" key="6">
    <source>
        <dbReference type="PROSITE" id="PS50158"/>
    </source>
</evidence>
<dbReference type="Gene3D" id="2.40.70.10">
    <property type="entry name" value="Acid Proteases"/>
    <property type="match status" value="1"/>
</dbReference>
<keyword evidence="4" id="KW-0479">Metal-binding</keyword>
<comment type="caution">
    <text evidence="8">The sequence shown here is derived from an EMBL/GenBank/DDBJ whole genome shotgun (WGS) entry which is preliminary data.</text>
</comment>
<dbReference type="InterPro" id="IPR041577">
    <property type="entry name" value="RT_RNaseH_2"/>
</dbReference>
<dbReference type="InterPro" id="IPR043128">
    <property type="entry name" value="Rev_trsase/Diguanyl_cyclase"/>
</dbReference>
<dbReference type="InterPro" id="IPR036397">
    <property type="entry name" value="RNaseH_sf"/>
</dbReference>
<keyword evidence="2" id="KW-0064">Aspartyl protease</keyword>
<dbReference type="Pfam" id="PF25597">
    <property type="entry name" value="SH3_retrovirus"/>
    <property type="match status" value="1"/>
</dbReference>
<dbReference type="InterPro" id="IPR001584">
    <property type="entry name" value="Integrase_cat-core"/>
</dbReference>
<evidence type="ECO:0000256" key="4">
    <source>
        <dbReference type="PROSITE-ProRule" id="PRU00047"/>
    </source>
</evidence>
<organism evidence="8">
    <name type="scientific">Tanacetum cinerariifolium</name>
    <name type="common">Dalmatian daisy</name>
    <name type="synonym">Chrysanthemum cinerariifolium</name>
    <dbReference type="NCBI Taxonomy" id="118510"/>
    <lineage>
        <taxon>Eukaryota</taxon>
        <taxon>Viridiplantae</taxon>
        <taxon>Streptophyta</taxon>
        <taxon>Embryophyta</taxon>
        <taxon>Tracheophyta</taxon>
        <taxon>Spermatophyta</taxon>
        <taxon>Magnoliopsida</taxon>
        <taxon>eudicotyledons</taxon>
        <taxon>Gunneridae</taxon>
        <taxon>Pentapetalae</taxon>
        <taxon>asterids</taxon>
        <taxon>campanulids</taxon>
        <taxon>Asterales</taxon>
        <taxon>Asteraceae</taxon>
        <taxon>Asteroideae</taxon>
        <taxon>Anthemideae</taxon>
        <taxon>Anthemidinae</taxon>
        <taxon>Tanacetum</taxon>
    </lineage>
</organism>
<keyword evidence="1" id="KW-0645">Protease</keyword>
<dbReference type="SUPFAM" id="SSF53098">
    <property type="entry name" value="Ribonuclease H-like"/>
    <property type="match status" value="1"/>
</dbReference>
<keyword evidence="4" id="KW-0863">Zinc-finger</keyword>
<dbReference type="InterPro" id="IPR012337">
    <property type="entry name" value="RNaseH-like_sf"/>
</dbReference>
<dbReference type="InterPro" id="IPR056924">
    <property type="entry name" value="SH3_Tf2-1"/>
</dbReference>
<dbReference type="GO" id="GO:0015074">
    <property type="term" value="P:DNA integration"/>
    <property type="evidence" value="ECO:0007669"/>
    <property type="project" value="InterPro"/>
</dbReference>
<dbReference type="EMBL" id="BKCJ010031982">
    <property type="protein sequence ID" value="GEV71606.1"/>
    <property type="molecule type" value="Genomic_DNA"/>
</dbReference>
<feature type="compositionally biased region" description="Low complexity" evidence="5">
    <location>
        <begin position="163"/>
        <end position="182"/>
    </location>
</feature>
<dbReference type="PANTHER" id="PTHR35046:SF23">
    <property type="entry name" value="NUCLEOTIDYLTRANSFERASE, RIBONUCLEASE H"/>
    <property type="match status" value="1"/>
</dbReference>
<dbReference type="Gene3D" id="3.10.10.10">
    <property type="entry name" value="HIV Type 1 Reverse Transcriptase, subunit A, domain 1"/>
    <property type="match status" value="1"/>
</dbReference>
<name>A0A699GRW9_TANCI</name>
<dbReference type="Pfam" id="PF17919">
    <property type="entry name" value="RT_RNaseH_2"/>
    <property type="match status" value="1"/>
</dbReference>
<gene>
    <name evidence="8" type="ORF">Tci_143583</name>
</gene>
<dbReference type="PROSITE" id="PS50158">
    <property type="entry name" value="ZF_CCHC"/>
    <property type="match status" value="1"/>
</dbReference>
<dbReference type="InterPro" id="IPR021109">
    <property type="entry name" value="Peptidase_aspartic_dom_sf"/>
</dbReference>
<dbReference type="InterPro" id="IPR001878">
    <property type="entry name" value="Znf_CCHC"/>
</dbReference>
<evidence type="ECO:0000256" key="5">
    <source>
        <dbReference type="SAM" id="MobiDB-lite"/>
    </source>
</evidence>
<dbReference type="Gene3D" id="1.10.340.70">
    <property type="match status" value="1"/>
</dbReference>
<evidence type="ECO:0000256" key="2">
    <source>
        <dbReference type="ARBA" id="ARBA00022750"/>
    </source>
</evidence>
<feature type="domain" description="Integrase catalytic" evidence="7">
    <location>
        <begin position="1035"/>
        <end position="1085"/>
    </location>
</feature>
<evidence type="ECO:0000256" key="3">
    <source>
        <dbReference type="ARBA" id="ARBA00023125"/>
    </source>
</evidence>
<dbReference type="InterPro" id="IPR041588">
    <property type="entry name" value="Integrase_H2C2"/>
</dbReference>
<evidence type="ECO:0000256" key="1">
    <source>
        <dbReference type="ARBA" id="ARBA00022670"/>
    </source>
</evidence>
<dbReference type="Pfam" id="PF00078">
    <property type="entry name" value="RVT_1"/>
    <property type="match status" value="1"/>
</dbReference>
<accession>A0A699GRW9</accession>
<dbReference type="CDD" id="cd01647">
    <property type="entry name" value="RT_LTR"/>
    <property type="match status" value="1"/>
</dbReference>
<evidence type="ECO:0008006" key="9">
    <source>
        <dbReference type="Google" id="ProtNLM"/>
    </source>
</evidence>
<dbReference type="GO" id="GO:0008270">
    <property type="term" value="F:zinc ion binding"/>
    <property type="evidence" value="ECO:0007669"/>
    <property type="project" value="UniProtKB-KW"/>
</dbReference>
<evidence type="ECO:0000313" key="8">
    <source>
        <dbReference type="EMBL" id="GEV71606.1"/>
    </source>
</evidence>
<dbReference type="GO" id="GO:0004190">
    <property type="term" value="F:aspartic-type endopeptidase activity"/>
    <property type="evidence" value="ECO:0007669"/>
    <property type="project" value="UniProtKB-KW"/>
</dbReference>